<keyword evidence="1" id="KW-1133">Transmembrane helix</keyword>
<gene>
    <name evidence="2" type="ORF">EV131_12226</name>
</gene>
<reference evidence="2 3" key="1">
    <citation type="submission" date="2019-03" db="EMBL/GenBank/DDBJ databases">
        <title>Genomic Encyclopedia of Type Strains, Phase IV (KMG-V): Genome sequencing to study the core and pangenomes of soil and plant-associated prokaryotes.</title>
        <authorList>
            <person name="Whitman W."/>
        </authorList>
    </citation>
    <scope>NUCLEOTIDE SEQUENCE [LARGE SCALE GENOMIC DNA]</scope>
    <source>
        <strain evidence="2 3">FB403</strain>
    </source>
</reference>
<accession>A0AAX2QD06</accession>
<evidence type="ECO:0000313" key="3">
    <source>
        <dbReference type="Proteomes" id="UP000295021"/>
    </source>
</evidence>
<evidence type="ECO:0000256" key="1">
    <source>
        <dbReference type="SAM" id="Phobius"/>
    </source>
</evidence>
<protein>
    <submittedName>
        <fullName evidence="2">Uncharacterized protein</fullName>
    </submittedName>
</protein>
<proteinExistence type="predicted"/>
<name>A0AAX2QD06_9HYPH</name>
<keyword evidence="1" id="KW-0472">Membrane</keyword>
<comment type="caution">
    <text evidence="2">The sequence shown here is derived from an EMBL/GenBank/DDBJ whole genome shotgun (WGS) entry which is preliminary data.</text>
</comment>
<dbReference type="AlphaFoldDB" id="A0AAX2QD06"/>
<dbReference type="EMBL" id="SMBI01000022">
    <property type="protein sequence ID" value="TCU14530.1"/>
    <property type="molecule type" value="Genomic_DNA"/>
</dbReference>
<keyword evidence="1" id="KW-0812">Transmembrane</keyword>
<evidence type="ECO:0000313" key="2">
    <source>
        <dbReference type="EMBL" id="TCU14530.1"/>
    </source>
</evidence>
<feature type="transmembrane region" description="Helical" evidence="1">
    <location>
        <begin position="49"/>
        <end position="69"/>
    </location>
</feature>
<dbReference type="Proteomes" id="UP000295021">
    <property type="component" value="Unassembled WGS sequence"/>
</dbReference>
<organism evidence="2 3">
    <name type="scientific">Rhizobium laguerreae</name>
    <dbReference type="NCBI Taxonomy" id="1076926"/>
    <lineage>
        <taxon>Bacteria</taxon>
        <taxon>Pseudomonadati</taxon>
        <taxon>Pseudomonadota</taxon>
        <taxon>Alphaproteobacteria</taxon>
        <taxon>Hyphomicrobiales</taxon>
        <taxon>Rhizobiaceae</taxon>
        <taxon>Rhizobium/Agrobacterium group</taxon>
        <taxon>Rhizobium</taxon>
    </lineage>
</organism>
<sequence>MKPEPGGNTMDLQSLVAAHMPNRRRRTPMGASAEDRYYRNQITLPRLRLQLLGLIATTAGATLLLAVVIQA</sequence>